<feature type="region of interest" description="Disordered" evidence="1">
    <location>
        <begin position="87"/>
        <end position="121"/>
    </location>
</feature>
<organism evidence="2 3">
    <name type="scientific">Wuchereria bancrofti</name>
    <dbReference type="NCBI Taxonomy" id="6293"/>
    <lineage>
        <taxon>Eukaryota</taxon>
        <taxon>Metazoa</taxon>
        <taxon>Ecdysozoa</taxon>
        <taxon>Nematoda</taxon>
        <taxon>Chromadorea</taxon>
        <taxon>Rhabditida</taxon>
        <taxon>Spirurina</taxon>
        <taxon>Spiruromorpha</taxon>
        <taxon>Filarioidea</taxon>
        <taxon>Onchocercidae</taxon>
        <taxon>Wuchereria</taxon>
    </lineage>
</organism>
<dbReference type="AlphaFoldDB" id="J9B474"/>
<name>J9B474_WUCBA</name>
<gene>
    <name evidence="2" type="ORF">WUBG_07291</name>
</gene>
<evidence type="ECO:0000313" key="2">
    <source>
        <dbReference type="EMBL" id="EJW81800.1"/>
    </source>
</evidence>
<dbReference type="Proteomes" id="UP000004810">
    <property type="component" value="Unassembled WGS sequence"/>
</dbReference>
<evidence type="ECO:0000313" key="3">
    <source>
        <dbReference type="Proteomes" id="UP000004810"/>
    </source>
</evidence>
<feature type="non-terminal residue" evidence="2">
    <location>
        <position position="396"/>
    </location>
</feature>
<reference evidence="3" key="1">
    <citation type="submission" date="2012-08" db="EMBL/GenBank/DDBJ databases">
        <title>The Genome Sequence of Wuchereria bancrofti.</title>
        <authorList>
            <person name="Nutman T.B."/>
            <person name="Fink D.L."/>
            <person name="Russ C."/>
            <person name="Young S."/>
            <person name="Zeng Q."/>
            <person name="Koehrsen M."/>
            <person name="Alvarado L."/>
            <person name="Berlin A."/>
            <person name="Chapman S.B."/>
            <person name="Chen Z."/>
            <person name="Freedman E."/>
            <person name="Gellesch M."/>
            <person name="Goldberg J."/>
            <person name="Griggs A."/>
            <person name="Gujja S."/>
            <person name="Heilman E.R."/>
            <person name="Heiman D."/>
            <person name="Hepburn T."/>
            <person name="Howarth C."/>
            <person name="Jen D."/>
            <person name="Larson L."/>
            <person name="Lewis B."/>
            <person name="Mehta T."/>
            <person name="Park D."/>
            <person name="Pearson M."/>
            <person name="Roberts A."/>
            <person name="Saif S."/>
            <person name="Shea T."/>
            <person name="Shenoy N."/>
            <person name="Sisk P."/>
            <person name="Stolte C."/>
            <person name="Sykes S."/>
            <person name="Walk T."/>
            <person name="White J."/>
            <person name="Yandava C."/>
            <person name="Haas B."/>
            <person name="Henn M.R."/>
            <person name="Nusbaum C."/>
            <person name="Birren B."/>
        </authorList>
    </citation>
    <scope>NUCLEOTIDE SEQUENCE [LARGE SCALE GENOMIC DNA]</scope>
    <source>
        <strain evidence="3">NA</strain>
    </source>
</reference>
<comment type="caution">
    <text evidence="2">The sequence shown here is derived from an EMBL/GenBank/DDBJ whole genome shotgun (WGS) entry which is preliminary data.</text>
</comment>
<accession>J9B474</accession>
<dbReference type="EMBL" id="ADBV01003359">
    <property type="protein sequence ID" value="EJW81800.1"/>
    <property type="molecule type" value="Genomic_DNA"/>
</dbReference>
<evidence type="ECO:0000256" key="1">
    <source>
        <dbReference type="SAM" id="MobiDB-lite"/>
    </source>
</evidence>
<protein>
    <submittedName>
        <fullName evidence="2">Uncharacterized protein</fullName>
    </submittedName>
</protein>
<proteinExistence type="predicted"/>
<sequence length="396" mass="45400">MKQLFQIIKTNNGDKELIPNKYDMQMTPDDQKMSPNSTALMEPSEDVENSRQIFTSYTNNTRYTDNPETAYTDESEIAVTQAPGLYSDWSENSEQKEEIMTKQKKSTTSNDTNAERNELRDSVESPNHVYGTQQYPVIPETESTIHYDISSCYENAGKQTADNSEMAGFQQTDDATLNQQPVGYEQYTYSYNEPQIQSFDEMKNVNYDYGTIPYPDYEQQQQQQLQQNEMLTNYQNYDQMNYGTTYQSYNQQSTVSQDYAQQPITKQNYDQQSTTFPDYDASQYDQSQGYSYDTYSLSYMSSANDDQNYKSQTGSEPYPDIAKETTSDYGMPHYQQPVAENSTVSIHSNDGYRPPVIPQYIAPLFPAESAAATVTQSIPQPDIQTSQAFSTETYQQ</sequence>
<feature type="region of interest" description="Disordered" evidence="1">
    <location>
        <begin position="26"/>
        <end position="50"/>
    </location>
</feature>